<evidence type="ECO:0000256" key="8">
    <source>
        <dbReference type="PIRSR" id="PIRSR630616-3"/>
    </source>
</evidence>
<feature type="region of interest" description="Disordered" evidence="10">
    <location>
        <begin position="109"/>
        <end position="154"/>
    </location>
</feature>
<feature type="active site" description="Proton acceptor" evidence="6">
    <location>
        <position position="524"/>
    </location>
</feature>
<feature type="compositionally biased region" description="Low complexity" evidence="10">
    <location>
        <begin position="65"/>
        <end position="80"/>
    </location>
</feature>
<feature type="binding site" evidence="7">
    <location>
        <begin position="528"/>
        <end position="529"/>
    </location>
    <ligand>
        <name>ATP</name>
        <dbReference type="ChEBI" id="CHEBI:30616"/>
    </ligand>
</feature>
<keyword evidence="4 12" id="KW-0418">Kinase</keyword>
<evidence type="ECO:0000256" key="3">
    <source>
        <dbReference type="ARBA" id="ARBA00022741"/>
    </source>
</evidence>
<feature type="binding site" evidence="7">
    <location>
        <position position="557"/>
    </location>
    <ligand>
        <name>ATP</name>
        <dbReference type="ChEBI" id="CHEBI:30616"/>
    </ligand>
</feature>
<comment type="caution">
    <text evidence="12">The sequence shown here is derived from an EMBL/GenBank/DDBJ whole genome shotgun (WGS) entry which is preliminary data.</text>
</comment>
<evidence type="ECO:0000256" key="10">
    <source>
        <dbReference type="SAM" id="MobiDB-lite"/>
    </source>
</evidence>
<reference evidence="12" key="1">
    <citation type="submission" date="2020-03" db="EMBL/GenBank/DDBJ databases">
        <title>Whole Genome Sequence of Trichophyton interdigitale from India.</title>
        <authorList>
            <person name="Kumar P."/>
        </authorList>
    </citation>
    <scope>NUCLEOTIDE SEQUENCE</scope>
    <source>
        <strain evidence="12">UCMS-IGIB-CI14</strain>
    </source>
</reference>
<dbReference type="PROSITE" id="PS00108">
    <property type="entry name" value="PROTEIN_KINASE_ST"/>
    <property type="match status" value="1"/>
</dbReference>
<evidence type="ECO:0000256" key="2">
    <source>
        <dbReference type="ARBA" id="ARBA00022679"/>
    </source>
</evidence>
<feature type="region of interest" description="Disordered" evidence="10">
    <location>
        <begin position="51"/>
        <end position="94"/>
    </location>
</feature>
<evidence type="ECO:0000256" key="4">
    <source>
        <dbReference type="ARBA" id="ARBA00022777"/>
    </source>
</evidence>
<evidence type="ECO:0000256" key="5">
    <source>
        <dbReference type="ARBA" id="ARBA00022840"/>
    </source>
</evidence>
<dbReference type="GO" id="GO:0005524">
    <property type="term" value="F:ATP binding"/>
    <property type="evidence" value="ECO:0007669"/>
    <property type="project" value="UniProtKB-UniRule"/>
</dbReference>
<evidence type="ECO:0000256" key="1">
    <source>
        <dbReference type="ARBA" id="ARBA00022527"/>
    </source>
</evidence>
<feature type="domain" description="Protein kinase" evidence="11">
    <location>
        <begin position="390"/>
        <end position="692"/>
    </location>
</feature>
<dbReference type="AlphaFoldDB" id="A0A9P4YDL6"/>
<dbReference type="InterPro" id="IPR000719">
    <property type="entry name" value="Prot_kinase_dom"/>
</dbReference>
<dbReference type="PANTHER" id="PTHR24350">
    <property type="entry name" value="SERINE/THREONINE-PROTEIN KINASE IAL-RELATED"/>
    <property type="match status" value="1"/>
</dbReference>
<dbReference type="InterPro" id="IPR030616">
    <property type="entry name" value="Aur-like"/>
</dbReference>
<proteinExistence type="predicted"/>
<gene>
    <name evidence="12" type="ORF">GY632_4719</name>
</gene>
<dbReference type="Pfam" id="PF00069">
    <property type="entry name" value="Pkinase"/>
    <property type="match status" value="1"/>
</dbReference>
<evidence type="ECO:0000313" key="12">
    <source>
        <dbReference type="EMBL" id="KAF3892363.1"/>
    </source>
</evidence>
<keyword evidence="3 7" id="KW-0547">Nucleotide-binding</keyword>
<evidence type="ECO:0000256" key="7">
    <source>
        <dbReference type="PIRSR" id="PIRSR630616-2"/>
    </source>
</evidence>
<name>A0A9P4YDL6_9EURO</name>
<dbReference type="PROSITE" id="PS50011">
    <property type="entry name" value="PROTEIN_KINASE_DOM"/>
    <property type="match status" value="1"/>
</dbReference>
<dbReference type="Gene3D" id="1.10.510.10">
    <property type="entry name" value="Transferase(Phosphotransferase) domain 1"/>
    <property type="match status" value="1"/>
</dbReference>
<feature type="compositionally biased region" description="Polar residues" evidence="10">
    <location>
        <begin position="260"/>
        <end position="283"/>
    </location>
</feature>
<dbReference type="FunFam" id="1.10.510.10:FF:000640">
    <property type="entry name" value="Serine/threonine-protein kinase PRR1"/>
    <property type="match status" value="1"/>
</dbReference>
<dbReference type="InterPro" id="IPR017441">
    <property type="entry name" value="Protein_kinase_ATP_BS"/>
</dbReference>
<dbReference type="GO" id="GO:0004674">
    <property type="term" value="F:protein serine/threonine kinase activity"/>
    <property type="evidence" value="ECO:0007669"/>
    <property type="project" value="UniProtKB-KW"/>
</dbReference>
<sequence>MPSSTSMVEPRGCPEQAEPEDFSPSHPGLRDSGIATSPTALPFIPHLALQICPPARDDASASTAGQQQSQQGQQGQQGQQTPLAPIVDSSPATPRTPVLLQLRTDIPSVHQPPQYLHQPVSQEQQHHSQQRHSQQRHSQQQQQQQQQHLQSPQGAGFDQYLHLSRSTASLPRRIPSIRHALAEVHSSAGSLSPGSAFSSPQLAGLSDLTPLPSPIQLLASPPWGSTSTFSLSRVSSTASSRELHLPPPLTTARPRPVQPASASISSATPVSPETATNPSQQLTAPKHDHRHTRNRSLSEYVPPALQVHPPTRKAAASEAASRARDRDASRDGRPRPNIQREEYLAAQRGIAVLPPPLPTPTSALEPSDFGVLDSEVYEVQSIRSKQPRRYRWQRLLGQGAFSQVVLAAREEDGAVNPQSRRLVAVKIVEYGPAGGADEERVEVSLNREVEILKSIDHPSIVQLKAFGSDPKRALLVLDYCPGGDLFEFASMRMKRINPPLIERIFSEVVDAVRYLHRNHIVHRDIKLENVLLNMPFAKMQEITDWRHYPRAVITLTDLGLSRRIPQPPESPLLCTRCGSEDYAAPEILMGQPYDGRSTDAWALGVLLYAIMENRLPFDPLPGTRGDPAKLRARTPHRIARCEWSWYRYADPDGDWDPVKGRGLEGPRRCVEGILKRGSKRMHLDEVADMEWIRNAIAADVLPLRRGDIEVP</sequence>
<evidence type="ECO:0000256" key="9">
    <source>
        <dbReference type="PROSITE-ProRule" id="PRU10141"/>
    </source>
</evidence>
<feature type="compositionally biased region" description="Low complexity" evidence="10">
    <location>
        <begin position="136"/>
        <end position="153"/>
    </location>
</feature>
<dbReference type="PROSITE" id="PS00107">
    <property type="entry name" value="PROTEIN_KINASE_ATP"/>
    <property type="match status" value="1"/>
</dbReference>
<feature type="region of interest" description="Disordered" evidence="10">
    <location>
        <begin position="1"/>
        <end position="39"/>
    </location>
</feature>
<feature type="compositionally biased region" description="Basic and acidic residues" evidence="10">
    <location>
        <begin position="321"/>
        <end position="339"/>
    </location>
</feature>
<feature type="region of interest" description="Disordered" evidence="10">
    <location>
        <begin position="239"/>
        <end position="339"/>
    </location>
</feature>
<evidence type="ECO:0000256" key="6">
    <source>
        <dbReference type="PIRSR" id="PIRSR630616-1"/>
    </source>
</evidence>
<evidence type="ECO:0000259" key="11">
    <source>
        <dbReference type="PROSITE" id="PS50011"/>
    </source>
</evidence>
<organism evidence="12 13">
    <name type="scientific">Trichophyton interdigitale</name>
    <dbReference type="NCBI Taxonomy" id="101480"/>
    <lineage>
        <taxon>Eukaryota</taxon>
        <taxon>Fungi</taxon>
        <taxon>Dikarya</taxon>
        <taxon>Ascomycota</taxon>
        <taxon>Pezizomycotina</taxon>
        <taxon>Eurotiomycetes</taxon>
        <taxon>Eurotiomycetidae</taxon>
        <taxon>Onygenales</taxon>
        <taxon>Arthrodermataceae</taxon>
        <taxon>Trichophyton</taxon>
    </lineage>
</organism>
<dbReference type="EMBL" id="JAAQVJ010000170">
    <property type="protein sequence ID" value="KAF3892363.1"/>
    <property type="molecule type" value="Genomic_DNA"/>
</dbReference>
<evidence type="ECO:0000313" key="13">
    <source>
        <dbReference type="Proteomes" id="UP000749309"/>
    </source>
</evidence>
<keyword evidence="5 7" id="KW-0067">ATP-binding</keyword>
<dbReference type="InterPro" id="IPR011009">
    <property type="entry name" value="Kinase-like_dom_sf"/>
</dbReference>
<keyword evidence="2" id="KW-0808">Transferase</keyword>
<feature type="binding site" evidence="7 9">
    <location>
        <position position="426"/>
    </location>
    <ligand>
        <name>ATP</name>
        <dbReference type="ChEBI" id="CHEBI:30616"/>
    </ligand>
</feature>
<keyword evidence="1" id="KW-0723">Serine/threonine-protein kinase</keyword>
<dbReference type="SUPFAM" id="SSF56112">
    <property type="entry name" value="Protein kinase-like (PK-like)"/>
    <property type="match status" value="1"/>
</dbReference>
<dbReference type="Proteomes" id="UP000749309">
    <property type="component" value="Unassembled WGS sequence"/>
</dbReference>
<dbReference type="InterPro" id="IPR008271">
    <property type="entry name" value="Ser/Thr_kinase_AS"/>
</dbReference>
<accession>A0A9P4YDL6</accession>
<protein>
    <submittedName>
        <fullName evidence="12">Spindle assembly checkpoint kinase</fullName>
    </submittedName>
</protein>
<dbReference type="SMART" id="SM00220">
    <property type="entry name" value="S_TKc"/>
    <property type="match status" value="1"/>
</dbReference>
<feature type="cross-link" description="Glycyl lysine isopeptide (Lys-Gly) (interchain with G-Cter in SUMO2)" evidence="8">
    <location>
        <position position="526"/>
    </location>
</feature>